<name>A0A2I1MAX8_9FIRM</name>
<dbReference type="SUPFAM" id="SSF55008">
    <property type="entry name" value="HMA, heavy metal-associated domain"/>
    <property type="match status" value="1"/>
</dbReference>
<dbReference type="Gene3D" id="3.30.70.100">
    <property type="match status" value="1"/>
</dbReference>
<accession>A0A2I1MAX8</accession>
<reference evidence="3 5" key="2">
    <citation type="submission" date="2018-06" db="EMBL/GenBank/DDBJ databases">
        <authorList>
            <consortium name="Pathogen Informatics"/>
            <person name="Doyle S."/>
        </authorList>
    </citation>
    <scope>NUCLEOTIDE SEQUENCE [LARGE SCALE GENOMIC DNA]</scope>
    <source>
        <strain evidence="3 5">NCTC9810</strain>
    </source>
</reference>
<dbReference type="InterPro" id="IPR006121">
    <property type="entry name" value="HMA_dom"/>
</dbReference>
<dbReference type="OrthoDB" id="7068874at2"/>
<dbReference type="EMBL" id="UFTA01000002">
    <property type="protein sequence ID" value="SUU92952.1"/>
    <property type="molecule type" value="Genomic_DNA"/>
</dbReference>
<keyword evidence="4" id="KW-1185">Reference proteome</keyword>
<gene>
    <name evidence="2" type="ORF">CYJ34_00795</name>
    <name evidence="3" type="ORF">NCTC9810_01300</name>
</gene>
<dbReference type="Pfam" id="PF00403">
    <property type="entry name" value="HMA"/>
    <property type="match status" value="1"/>
</dbReference>
<dbReference type="Proteomes" id="UP000234335">
    <property type="component" value="Unassembled WGS sequence"/>
</dbReference>
<dbReference type="RefSeq" id="WP_101539447.1">
    <property type="nucleotide sequence ID" value="NZ_JBHWQV010000038.1"/>
</dbReference>
<dbReference type="GO" id="GO:0046872">
    <property type="term" value="F:metal ion binding"/>
    <property type="evidence" value="ECO:0007669"/>
    <property type="project" value="InterPro"/>
</dbReference>
<evidence type="ECO:0000313" key="3">
    <source>
        <dbReference type="EMBL" id="SUU92952.1"/>
    </source>
</evidence>
<dbReference type="InterPro" id="IPR036163">
    <property type="entry name" value="HMA_dom_sf"/>
</dbReference>
<protein>
    <submittedName>
        <fullName evidence="2">Heavy metal transporter</fullName>
    </submittedName>
    <submittedName>
        <fullName evidence="3">Heavy-metal-associated domain</fullName>
    </submittedName>
</protein>
<feature type="domain" description="HMA" evidence="1">
    <location>
        <begin position="1"/>
        <end position="67"/>
    </location>
</feature>
<evidence type="ECO:0000313" key="5">
    <source>
        <dbReference type="Proteomes" id="UP000255124"/>
    </source>
</evidence>
<dbReference type="EMBL" id="PKGS01000001">
    <property type="protein sequence ID" value="PKZ17278.1"/>
    <property type="molecule type" value="Genomic_DNA"/>
</dbReference>
<evidence type="ECO:0000313" key="2">
    <source>
        <dbReference type="EMBL" id="PKZ17278.1"/>
    </source>
</evidence>
<dbReference type="Proteomes" id="UP000255124">
    <property type="component" value="Unassembled WGS sequence"/>
</dbReference>
<organism evidence="2 4">
    <name type="scientific">Anaerococcus octavius</name>
    <dbReference type="NCBI Taxonomy" id="54007"/>
    <lineage>
        <taxon>Bacteria</taxon>
        <taxon>Bacillati</taxon>
        <taxon>Bacillota</taxon>
        <taxon>Tissierellia</taxon>
        <taxon>Tissierellales</taxon>
        <taxon>Peptoniphilaceae</taxon>
        <taxon>Anaerococcus</taxon>
    </lineage>
</organism>
<evidence type="ECO:0000313" key="4">
    <source>
        <dbReference type="Proteomes" id="UP000234335"/>
    </source>
</evidence>
<reference evidence="2 4" key="1">
    <citation type="submission" date="2017-12" db="EMBL/GenBank/DDBJ databases">
        <title>Phylogenetic diversity of female urinary microbiome.</title>
        <authorList>
            <person name="Thomas-White K."/>
            <person name="Wolfe A.J."/>
        </authorList>
    </citation>
    <scope>NUCLEOTIDE SEQUENCE [LARGE SCALE GENOMIC DNA]</scope>
    <source>
        <strain evidence="2 4">UMB0119</strain>
    </source>
</reference>
<sequence>MKLKYKVKSENLCANCASKIEEALVKEDSIDKARLSFMTEKLKLEVNDNADIDQITKLINQIADKIEPGTSFIAI</sequence>
<dbReference type="AlphaFoldDB" id="A0A2I1MAX8"/>
<dbReference type="PROSITE" id="PS50846">
    <property type="entry name" value="HMA_2"/>
    <property type="match status" value="1"/>
</dbReference>
<evidence type="ECO:0000259" key="1">
    <source>
        <dbReference type="PROSITE" id="PS50846"/>
    </source>
</evidence>
<dbReference type="CDD" id="cd00371">
    <property type="entry name" value="HMA"/>
    <property type="match status" value="1"/>
</dbReference>
<proteinExistence type="predicted"/>